<accession>A0A9D4CZD7</accession>
<proteinExistence type="predicted"/>
<dbReference type="AlphaFoldDB" id="A0A9D4CZD7"/>
<dbReference type="EMBL" id="JAIWYP010000011">
    <property type="protein sequence ID" value="KAH3735155.1"/>
    <property type="molecule type" value="Genomic_DNA"/>
</dbReference>
<sequence length="55" mass="6106">MSNSTGKKDGLQGGSVPLVEVLYPKKTQLGVNDRLQDKITPLSTTWPQLRVMIYC</sequence>
<evidence type="ECO:0000313" key="1">
    <source>
        <dbReference type="EMBL" id="KAH3735155.1"/>
    </source>
</evidence>
<evidence type="ECO:0000313" key="2">
    <source>
        <dbReference type="Proteomes" id="UP000828390"/>
    </source>
</evidence>
<dbReference type="Proteomes" id="UP000828390">
    <property type="component" value="Unassembled WGS sequence"/>
</dbReference>
<organism evidence="1 2">
    <name type="scientific">Dreissena polymorpha</name>
    <name type="common">Zebra mussel</name>
    <name type="synonym">Mytilus polymorpha</name>
    <dbReference type="NCBI Taxonomy" id="45954"/>
    <lineage>
        <taxon>Eukaryota</taxon>
        <taxon>Metazoa</taxon>
        <taxon>Spiralia</taxon>
        <taxon>Lophotrochozoa</taxon>
        <taxon>Mollusca</taxon>
        <taxon>Bivalvia</taxon>
        <taxon>Autobranchia</taxon>
        <taxon>Heteroconchia</taxon>
        <taxon>Euheterodonta</taxon>
        <taxon>Imparidentia</taxon>
        <taxon>Neoheterodontei</taxon>
        <taxon>Myida</taxon>
        <taxon>Dreissenoidea</taxon>
        <taxon>Dreissenidae</taxon>
        <taxon>Dreissena</taxon>
    </lineage>
</organism>
<gene>
    <name evidence="1" type="ORF">DPMN_041616</name>
</gene>
<protein>
    <submittedName>
        <fullName evidence="1">Uncharacterized protein</fullName>
    </submittedName>
</protein>
<reference evidence="1" key="1">
    <citation type="journal article" date="2019" name="bioRxiv">
        <title>The Genome of the Zebra Mussel, Dreissena polymorpha: A Resource for Invasive Species Research.</title>
        <authorList>
            <person name="McCartney M.A."/>
            <person name="Auch B."/>
            <person name="Kono T."/>
            <person name="Mallez S."/>
            <person name="Zhang Y."/>
            <person name="Obille A."/>
            <person name="Becker A."/>
            <person name="Abrahante J.E."/>
            <person name="Garbe J."/>
            <person name="Badalamenti J.P."/>
            <person name="Herman A."/>
            <person name="Mangelson H."/>
            <person name="Liachko I."/>
            <person name="Sullivan S."/>
            <person name="Sone E.D."/>
            <person name="Koren S."/>
            <person name="Silverstein K.A.T."/>
            <person name="Beckman K.B."/>
            <person name="Gohl D.M."/>
        </authorList>
    </citation>
    <scope>NUCLEOTIDE SEQUENCE</scope>
    <source>
        <strain evidence="1">Duluth1</strain>
        <tissue evidence="1">Whole animal</tissue>
    </source>
</reference>
<keyword evidence="2" id="KW-1185">Reference proteome</keyword>
<reference evidence="1" key="2">
    <citation type="submission" date="2020-11" db="EMBL/GenBank/DDBJ databases">
        <authorList>
            <person name="McCartney M.A."/>
            <person name="Auch B."/>
            <person name="Kono T."/>
            <person name="Mallez S."/>
            <person name="Becker A."/>
            <person name="Gohl D.M."/>
            <person name="Silverstein K.A.T."/>
            <person name="Koren S."/>
            <person name="Bechman K.B."/>
            <person name="Herman A."/>
            <person name="Abrahante J.E."/>
            <person name="Garbe J."/>
        </authorList>
    </citation>
    <scope>NUCLEOTIDE SEQUENCE</scope>
    <source>
        <strain evidence="1">Duluth1</strain>
        <tissue evidence="1">Whole animal</tissue>
    </source>
</reference>
<name>A0A9D4CZD7_DREPO</name>
<comment type="caution">
    <text evidence="1">The sequence shown here is derived from an EMBL/GenBank/DDBJ whole genome shotgun (WGS) entry which is preliminary data.</text>
</comment>